<dbReference type="Pfam" id="PF01135">
    <property type="entry name" value="PCMT"/>
    <property type="match status" value="1"/>
</dbReference>
<comment type="subcellular location">
    <subcellularLocation>
        <location evidence="1 7">Cytoplasm</location>
    </subcellularLocation>
</comment>
<dbReference type="EMBL" id="BMDX01000006">
    <property type="protein sequence ID" value="GGA74874.1"/>
    <property type="molecule type" value="Genomic_DNA"/>
</dbReference>
<dbReference type="Gene3D" id="3.40.50.150">
    <property type="entry name" value="Vaccinia Virus protein VP39"/>
    <property type="match status" value="1"/>
</dbReference>
<dbReference type="GO" id="GO:0030091">
    <property type="term" value="P:protein repair"/>
    <property type="evidence" value="ECO:0007669"/>
    <property type="project" value="UniProtKB-UniRule"/>
</dbReference>
<organism evidence="8 9">
    <name type="scientific">Neiella marina</name>
    <dbReference type="NCBI Taxonomy" id="508461"/>
    <lineage>
        <taxon>Bacteria</taxon>
        <taxon>Pseudomonadati</taxon>
        <taxon>Pseudomonadota</taxon>
        <taxon>Gammaproteobacteria</taxon>
        <taxon>Alteromonadales</taxon>
        <taxon>Echinimonadaceae</taxon>
        <taxon>Neiella</taxon>
    </lineage>
</organism>
<keyword evidence="6 7" id="KW-0949">S-adenosyl-L-methionine</keyword>
<comment type="caution">
    <text evidence="8">The sequence shown here is derived from an EMBL/GenBank/DDBJ whole genome shotgun (WGS) entry which is preliminary data.</text>
</comment>
<dbReference type="NCBIfam" id="TIGR00080">
    <property type="entry name" value="pimt"/>
    <property type="match status" value="1"/>
</dbReference>
<reference evidence="9" key="1">
    <citation type="journal article" date="2019" name="Int. J. Syst. Evol. Microbiol.">
        <title>The Global Catalogue of Microorganisms (GCM) 10K type strain sequencing project: providing services to taxonomists for standard genome sequencing and annotation.</title>
        <authorList>
            <consortium name="The Broad Institute Genomics Platform"/>
            <consortium name="The Broad Institute Genome Sequencing Center for Infectious Disease"/>
            <person name="Wu L."/>
            <person name="Ma J."/>
        </authorList>
    </citation>
    <scope>NUCLEOTIDE SEQUENCE [LARGE SCALE GENOMIC DNA]</scope>
    <source>
        <strain evidence="9">CGMCC 1.10130</strain>
    </source>
</reference>
<dbReference type="PROSITE" id="PS01279">
    <property type="entry name" value="PCMT"/>
    <property type="match status" value="1"/>
</dbReference>
<keyword evidence="3 7" id="KW-0963">Cytoplasm</keyword>
<keyword evidence="9" id="KW-1185">Reference proteome</keyword>
<dbReference type="SUPFAM" id="SSF53335">
    <property type="entry name" value="S-adenosyl-L-methionine-dependent methyltransferases"/>
    <property type="match status" value="1"/>
</dbReference>
<gene>
    <name evidence="7 8" type="primary">pcm</name>
    <name evidence="8" type="ORF">GCM10011369_15890</name>
</gene>
<dbReference type="GO" id="GO:0032259">
    <property type="term" value="P:methylation"/>
    <property type="evidence" value="ECO:0007669"/>
    <property type="project" value="UniProtKB-KW"/>
</dbReference>
<comment type="catalytic activity">
    <reaction evidence="7">
        <text>[protein]-L-isoaspartate + S-adenosyl-L-methionine = [protein]-L-isoaspartate alpha-methyl ester + S-adenosyl-L-homocysteine</text>
        <dbReference type="Rhea" id="RHEA:12705"/>
        <dbReference type="Rhea" id="RHEA-COMP:12143"/>
        <dbReference type="Rhea" id="RHEA-COMP:12144"/>
        <dbReference type="ChEBI" id="CHEBI:57856"/>
        <dbReference type="ChEBI" id="CHEBI:59789"/>
        <dbReference type="ChEBI" id="CHEBI:90596"/>
        <dbReference type="ChEBI" id="CHEBI:90598"/>
        <dbReference type="EC" id="2.1.1.77"/>
    </reaction>
</comment>
<evidence type="ECO:0000313" key="9">
    <source>
        <dbReference type="Proteomes" id="UP000619743"/>
    </source>
</evidence>
<dbReference type="NCBIfam" id="NF001453">
    <property type="entry name" value="PRK00312.1"/>
    <property type="match status" value="1"/>
</dbReference>
<comment type="similarity">
    <text evidence="2 7">Belongs to the methyltransferase superfamily. L-isoaspartyl/D-aspartyl protein methyltransferase family.</text>
</comment>
<evidence type="ECO:0000256" key="3">
    <source>
        <dbReference type="ARBA" id="ARBA00022490"/>
    </source>
</evidence>
<evidence type="ECO:0000256" key="6">
    <source>
        <dbReference type="ARBA" id="ARBA00022691"/>
    </source>
</evidence>
<dbReference type="InterPro" id="IPR000682">
    <property type="entry name" value="PCMT"/>
</dbReference>
<dbReference type="InterPro" id="IPR029063">
    <property type="entry name" value="SAM-dependent_MTases_sf"/>
</dbReference>
<protein>
    <recommendedName>
        <fullName evidence="7">Protein-L-isoaspartate O-methyltransferase</fullName>
        <ecNumber evidence="7">2.1.1.77</ecNumber>
    </recommendedName>
    <alternativeName>
        <fullName evidence="7">L-isoaspartyl protein carboxyl methyltransferase</fullName>
    </alternativeName>
    <alternativeName>
        <fullName evidence="7">Protein L-isoaspartyl methyltransferase</fullName>
    </alternativeName>
    <alternativeName>
        <fullName evidence="7">Protein-beta-aspartate methyltransferase</fullName>
        <shortName evidence="7">PIMT</shortName>
    </alternativeName>
</protein>
<dbReference type="HAMAP" id="MF_00090">
    <property type="entry name" value="PIMT"/>
    <property type="match status" value="1"/>
</dbReference>
<feature type="active site" evidence="7">
    <location>
        <position position="65"/>
    </location>
</feature>
<proteinExistence type="inferred from homology"/>
<dbReference type="CDD" id="cd02440">
    <property type="entry name" value="AdoMet_MTases"/>
    <property type="match status" value="1"/>
</dbReference>
<evidence type="ECO:0000256" key="1">
    <source>
        <dbReference type="ARBA" id="ARBA00004496"/>
    </source>
</evidence>
<evidence type="ECO:0000256" key="4">
    <source>
        <dbReference type="ARBA" id="ARBA00022603"/>
    </source>
</evidence>
<name>A0A8J2U4P1_9GAMM</name>
<accession>A0A8J2U4P1</accession>
<keyword evidence="4 7" id="KW-0489">Methyltransferase</keyword>
<dbReference type="EC" id="2.1.1.77" evidence="7"/>
<comment type="function">
    <text evidence="7">Catalyzes the methyl esterification of L-isoaspartyl residues in peptides and proteins that result from spontaneous decomposition of normal L-aspartyl and L-asparaginyl residues. It plays a role in the repair and/or degradation of damaged proteins.</text>
</comment>
<dbReference type="FunFam" id="3.40.50.150:FF:000010">
    <property type="entry name" value="Protein-L-isoaspartate O-methyltransferase"/>
    <property type="match status" value="1"/>
</dbReference>
<keyword evidence="5 7" id="KW-0808">Transferase</keyword>
<dbReference type="GO" id="GO:0004719">
    <property type="term" value="F:protein-L-isoaspartate (D-aspartate) O-methyltransferase activity"/>
    <property type="evidence" value="ECO:0007669"/>
    <property type="project" value="UniProtKB-UniRule"/>
</dbReference>
<dbReference type="Proteomes" id="UP000619743">
    <property type="component" value="Unassembled WGS sequence"/>
</dbReference>
<evidence type="ECO:0000256" key="5">
    <source>
        <dbReference type="ARBA" id="ARBA00022679"/>
    </source>
</evidence>
<dbReference type="PANTHER" id="PTHR11579">
    <property type="entry name" value="PROTEIN-L-ISOASPARTATE O-METHYLTRANSFERASE"/>
    <property type="match status" value="1"/>
</dbReference>
<dbReference type="GO" id="GO:0005737">
    <property type="term" value="C:cytoplasm"/>
    <property type="evidence" value="ECO:0007669"/>
    <property type="project" value="UniProtKB-SubCell"/>
</dbReference>
<evidence type="ECO:0000313" key="8">
    <source>
        <dbReference type="EMBL" id="GGA74874.1"/>
    </source>
</evidence>
<evidence type="ECO:0000256" key="2">
    <source>
        <dbReference type="ARBA" id="ARBA00005369"/>
    </source>
</evidence>
<dbReference type="PANTHER" id="PTHR11579:SF0">
    <property type="entry name" value="PROTEIN-L-ISOASPARTATE(D-ASPARTATE) O-METHYLTRANSFERASE"/>
    <property type="match status" value="1"/>
</dbReference>
<evidence type="ECO:0000256" key="7">
    <source>
        <dbReference type="HAMAP-Rule" id="MF_00090"/>
    </source>
</evidence>
<dbReference type="AlphaFoldDB" id="A0A8J2U4P1"/>
<sequence length="214" mass="23455">MMKELNAMSRNGLRLASVLQQQGITDQAVLKAIAMVPREHFVESILGHKAYENTALPIGQGQTISQPYIVARMTELLLQNAPQSVLEIGTGSGYQTAILAALGLKVFSVERIRSLQWQARRRLGQLDLHGVSMRHGDGWQGWQSKGPFDSIIVTAAAAEVPEALKQQLNIGGRLVIPVGEAQQQLYIIDRHEDGFSEQVIEAVRFVPLVPGDLA</sequence>